<dbReference type="RefSeq" id="XP_005833023.1">
    <property type="nucleotide sequence ID" value="XM_005832966.1"/>
</dbReference>
<protein>
    <recommendedName>
        <fullName evidence="1">Glycosyltransferase subfamily 4-like N-terminal domain-containing protein</fullName>
    </recommendedName>
</protein>
<evidence type="ECO:0000313" key="2">
    <source>
        <dbReference type="EMBL" id="EKX46043.1"/>
    </source>
</evidence>
<sequence length="336" mass="37598">MSMGGVERGVLEISSYLKEKGHEPVIMCAGGKLTEALRGKGIEVILEPCLLSKNPINIFFLVPWKLLQAIRRFGIHIVHARSRTSAWSTWIACRISGTRYLTTHHGAYSLTKGFWKRAMARPMLWGQLKIVLWKGRLVETKAVIIPRGIDTSQFQISEDNISVAKCFAMKWNLYDSKLRTVLLPGRVSRIKGQLDFIRALVSIFLRPFRVMISIADTLTSSMQTSNIQGDREGPCIINIERLMPLAGRLRRECGLSCQLEEQIHPDEMPGALLCADVVVIPSLTDETFCRAVIEALAMGKIVVAYEGGGISEIRDFLRDEIDALSEEIQSSLEVVN</sequence>
<keyword evidence="4" id="KW-1185">Reference proteome</keyword>
<dbReference type="GO" id="GO:0016757">
    <property type="term" value="F:glycosyltransferase activity"/>
    <property type="evidence" value="ECO:0007669"/>
    <property type="project" value="TreeGrafter"/>
</dbReference>
<reference evidence="4" key="2">
    <citation type="submission" date="2012-11" db="EMBL/GenBank/DDBJ databases">
        <authorList>
            <person name="Kuo A."/>
            <person name="Curtis B.A."/>
            <person name="Tanifuji G."/>
            <person name="Burki F."/>
            <person name="Gruber A."/>
            <person name="Irimia M."/>
            <person name="Maruyama S."/>
            <person name="Arias M.C."/>
            <person name="Ball S.G."/>
            <person name="Gile G.H."/>
            <person name="Hirakawa Y."/>
            <person name="Hopkins J.F."/>
            <person name="Rensing S.A."/>
            <person name="Schmutz J."/>
            <person name="Symeonidi A."/>
            <person name="Elias M."/>
            <person name="Eveleigh R.J."/>
            <person name="Herman E.K."/>
            <person name="Klute M.J."/>
            <person name="Nakayama T."/>
            <person name="Obornik M."/>
            <person name="Reyes-Prieto A."/>
            <person name="Armbrust E.V."/>
            <person name="Aves S.J."/>
            <person name="Beiko R.G."/>
            <person name="Coutinho P."/>
            <person name="Dacks J.B."/>
            <person name="Durnford D.G."/>
            <person name="Fast N.M."/>
            <person name="Green B.R."/>
            <person name="Grisdale C."/>
            <person name="Hempe F."/>
            <person name="Henrissat B."/>
            <person name="Hoppner M.P."/>
            <person name="Ishida K.-I."/>
            <person name="Kim E."/>
            <person name="Koreny L."/>
            <person name="Kroth P.G."/>
            <person name="Liu Y."/>
            <person name="Malik S.-B."/>
            <person name="Maier U.G."/>
            <person name="McRose D."/>
            <person name="Mock T."/>
            <person name="Neilson J.A."/>
            <person name="Onodera N.T."/>
            <person name="Poole A.M."/>
            <person name="Pritham E.J."/>
            <person name="Richards T.A."/>
            <person name="Rocap G."/>
            <person name="Roy S.W."/>
            <person name="Sarai C."/>
            <person name="Schaack S."/>
            <person name="Shirato S."/>
            <person name="Slamovits C.H."/>
            <person name="Spencer D.F."/>
            <person name="Suzuki S."/>
            <person name="Worden A.Z."/>
            <person name="Zauner S."/>
            <person name="Barry K."/>
            <person name="Bell C."/>
            <person name="Bharti A.K."/>
            <person name="Crow J.A."/>
            <person name="Grimwood J."/>
            <person name="Kramer R."/>
            <person name="Lindquist E."/>
            <person name="Lucas S."/>
            <person name="Salamov A."/>
            <person name="McFadden G.I."/>
            <person name="Lane C.E."/>
            <person name="Keeling P.J."/>
            <person name="Gray M.W."/>
            <person name="Grigoriev I.V."/>
            <person name="Archibald J.M."/>
        </authorList>
    </citation>
    <scope>NUCLEOTIDE SEQUENCE</scope>
    <source>
        <strain evidence="4">CCMP2712</strain>
    </source>
</reference>
<dbReference type="Proteomes" id="UP000011087">
    <property type="component" value="Unassembled WGS sequence"/>
</dbReference>
<dbReference type="Gene3D" id="3.40.50.2000">
    <property type="entry name" value="Glycogen Phosphorylase B"/>
    <property type="match status" value="2"/>
</dbReference>
<dbReference type="Pfam" id="PF13439">
    <property type="entry name" value="Glyco_transf_4"/>
    <property type="match status" value="1"/>
</dbReference>
<dbReference type="AlphaFoldDB" id="L1JBW7"/>
<dbReference type="PaxDb" id="55529-EKX46043"/>
<dbReference type="KEGG" id="gtt:GUITHDRAFT_138522"/>
<accession>L1JBW7</accession>
<dbReference type="PANTHER" id="PTHR45947:SF3">
    <property type="entry name" value="SULFOQUINOVOSYL TRANSFERASE SQD2"/>
    <property type="match status" value="1"/>
</dbReference>
<dbReference type="SUPFAM" id="SSF53756">
    <property type="entry name" value="UDP-Glycosyltransferase/glycogen phosphorylase"/>
    <property type="match status" value="1"/>
</dbReference>
<dbReference type="HOGENOM" id="CLU_009583_0_3_1"/>
<dbReference type="GeneID" id="17302621"/>
<reference evidence="3" key="3">
    <citation type="submission" date="2016-03" db="UniProtKB">
        <authorList>
            <consortium name="EnsemblProtists"/>
        </authorList>
    </citation>
    <scope>IDENTIFICATION</scope>
</reference>
<evidence type="ECO:0000313" key="3">
    <source>
        <dbReference type="EnsemblProtists" id="EKX46043"/>
    </source>
</evidence>
<reference evidence="2 4" key="1">
    <citation type="journal article" date="2012" name="Nature">
        <title>Algal genomes reveal evolutionary mosaicism and the fate of nucleomorphs.</title>
        <authorList>
            <consortium name="DOE Joint Genome Institute"/>
            <person name="Curtis B.A."/>
            <person name="Tanifuji G."/>
            <person name="Burki F."/>
            <person name="Gruber A."/>
            <person name="Irimia M."/>
            <person name="Maruyama S."/>
            <person name="Arias M.C."/>
            <person name="Ball S.G."/>
            <person name="Gile G.H."/>
            <person name="Hirakawa Y."/>
            <person name="Hopkins J.F."/>
            <person name="Kuo A."/>
            <person name="Rensing S.A."/>
            <person name="Schmutz J."/>
            <person name="Symeonidi A."/>
            <person name="Elias M."/>
            <person name="Eveleigh R.J."/>
            <person name="Herman E.K."/>
            <person name="Klute M.J."/>
            <person name="Nakayama T."/>
            <person name="Obornik M."/>
            <person name="Reyes-Prieto A."/>
            <person name="Armbrust E.V."/>
            <person name="Aves S.J."/>
            <person name="Beiko R.G."/>
            <person name="Coutinho P."/>
            <person name="Dacks J.B."/>
            <person name="Durnford D.G."/>
            <person name="Fast N.M."/>
            <person name="Green B.R."/>
            <person name="Grisdale C.J."/>
            <person name="Hempel F."/>
            <person name="Henrissat B."/>
            <person name="Hoppner M.P."/>
            <person name="Ishida K."/>
            <person name="Kim E."/>
            <person name="Koreny L."/>
            <person name="Kroth P.G."/>
            <person name="Liu Y."/>
            <person name="Malik S.B."/>
            <person name="Maier U.G."/>
            <person name="McRose D."/>
            <person name="Mock T."/>
            <person name="Neilson J.A."/>
            <person name="Onodera N.T."/>
            <person name="Poole A.M."/>
            <person name="Pritham E.J."/>
            <person name="Richards T.A."/>
            <person name="Rocap G."/>
            <person name="Roy S.W."/>
            <person name="Sarai C."/>
            <person name="Schaack S."/>
            <person name="Shirato S."/>
            <person name="Slamovits C.H."/>
            <person name="Spencer D.F."/>
            <person name="Suzuki S."/>
            <person name="Worden A.Z."/>
            <person name="Zauner S."/>
            <person name="Barry K."/>
            <person name="Bell C."/>
            <person name="Bharti A.K."/>
            <person name="Crow J.A."/>
            <person name="Grimwood J."/>
            <person name="Kramer R."/>
            <person name="Lindquist E."/>
            <person name="Lucas S."/>
            <person name="Salamov A."/>
            <person name="McFadden G.I."/>
            <person name="Lane C.E."/>
            <person name="Keeling P.J."/>
            <person name="Gray M.W."/>
            <person name="Grigoriev I.V."/>
            <person name="Archibald J.M."/>
        </authorList>
    </citation>
    <scope>NUCLEOTIDE SEQUENCE</scope>
    <source>
        <strain evidence="2 4">CCMP2712</strain>
    </source>
</reference>
<dbReference type="Pfam" id="PF13692">
    <property type="entry name" value="Glyco_trans_1_4"/>
    <property type="match status" value="1"/>
</dbReference>
<organism evidence="2">
    <name type="scientific">Guillardia theta (strain CCMP2712)</name>
    <name type="common">Cryptophyte</name>
    <dbReference type="NCBI Taxonomy" id="905079"/>
    <lineage>
        <taxon>Eukaryota</taxon>
        <taxon>Cryptophyceae</taxon>
        <taxon>Pyrenomonadales</taxon>
        <taxon>Geminigeraceae</taxon>
        <taxon>Guillardia</taxon>
    </lineage>
</organism>
<name>L1JBW7_GUITC</name>
<dbReference type="EnsemblProtists" id="EKX46043">
    <property type="protein sequence ID" value="EKX46043"/>
    <property type="gene ID" value="GUITHDRAFT_138522"/>
</dbReference>
<feature type="domain" description="Glycosyltransferase subfamily 4-like N-terminal" evidence="1">
    <location>
        <begin position="3"/>
        <end position="119"/>
    </location>
</feature>
<evidence type="ECO:0000259" key="1">
    <source>
        <dbReference type="Pfam" id="PF13439"/>
    </source>
</evidence>
<proteinExistence type="predicted"/>
<dbReference type="InterPro" id="IPR050194">
    <property type="entry name" value="Glycosyltransferase_grp1"/>
</dbReference>
<dbReference type="EMBL" id="JH992996">
    <property type="protein sequence ID" value="EKX46043.1"/>
    <property type="molecule type" value="Genomic_DNA"/>
</dbReference>
<gene>
    <name evidence="2" type="ORF">GUITHDRAFT_138522</name>
</gene>
<dbReference type="InterPro" id="IPR028098">
    <property type="entry name" value="Glyco_trans_4-like_N"/>
</dbReference>
<evidence type="ECO:0000313" key="4">
    <source>
        <dbReference type="Proteomes" id="UP000011087"/>
    </source>
</evidence>
<dbReference type="PANTHER" id="PTHR45947">
    <property type="entry name" value="SULFOQUINOVOSYL TRANSFERASE SQD2"/>
    <property type="match status" value="1"/>
</dbReference>